<dbReference type="InParanoid" id="F6PRM2"/>
<protein>
    <submittedName>
        <fullName evidence="1">Uncharacterized protein</fullName>
    </submittedName>
</protein>
<evidence type="ECO:0000313" key="1">
    <source>
        <dbReference type="Ensembl" id="ENSCINP00000025057.2"/>
    </source>
</evidence>
<name>F6PRM2_CIOIN</name>
<dbReference type="AlphaFoldDB" id="F6PRM2"/>
<accession>F6PRM2</accession>
<dbReference type="Proteomes" id="UP000008144">
    <property type="component" value="Chromosome 1"/>
</dbReference>
<sequence>MKGIDDDDKELCWNNKQYKEALPVLLKDMDRVDMDEKDRGVLQLKIGLCLMQVGRVRESASYISDGIESLKRGEPSSSRCEQLGDSVREIAKRYRECGQMKKAMHILKCAAWLYQRVNDTTTVYASLMKCLVDLRRLGVKNSPSILKSMHDVYDAIFRIQETRMHSQATMISQCMACFYLGCALTDVDKEN</sequence>
<dbReference type="HOGENOM" id="CLU_1424431_0_0_1"/>
<reference evidence="1" key="4">
    <citation type="submission" date="2025-09" db="UniProtKB">
        <authorList>
            <consortium name="Ensembl"/>
        </authorList>
    </citation>
    <scope>IDENTIFICATION</scope>
</reference>
<reference evidence="1" key="3">
    <citation type="submission" date="2025-08" db="UniProtKB">
        <authorList>
            <consortium name="Ensembl"/>
        </authorList>
    </citation>
    <scope>IDENTIFICATION</scope>
</reference>
<dbReference type="Ensembl" id="ENSCINT00000025303.2">
    <property type="protein sequence ID" value="ENSCINP00000025057.2"/>
    <property type="gene ID" value="ENSCING00000013705.2"/>
</dbReference>
<organism evidence="1 2">
    <name type="scientific">Ciona intestinalis</name>
    <name type="common">Transparent sea squirt</name>
    <name type="synonym">Ascidia intestinalis</name>
    <dbReference type="NCBI Taxonomy" id="7719"/>
    <lineage>
        <taxon>Eukaryota</taxon>
        <taxon>Metazoa</taxon>
        <taxon>Chordata</taxon>
        <taxon>Tunicata</taxon>
        <taxon>Ascidiacea</taxon>
        <taxon>Phlebobranchia</taxon>
        <taxon>Cionidae</taxon>
        <taxon>Ciona</taxon>
    </lineage>
</organism>
<evidence type="ECO:0000313" key="2">
    <source>
        <dbReference type="Proteomes" id="UP000008144"/>
    </source>
</evidence>
<keyword evidence="2" id="KW-1185">Reference proteome</keyword>
<reference evidence="2" key="1">
    <citation type="journal article" date="2002" name="Science">
        <title>The draft genome of Ciona intestinalis: insights into chordate and vertebrate origins.</title>
        <authorList>
            <person name="Dehal P."/>
            <person name="Satou Y."/>
            <person name="Campbell R.K."/>
            <person name="Chapman J."/>
            <person name="Degnan B."/>
            <person name="De Tomaso A."/>
            <person name="Davidson B."/>
            <person name="Di Gregorio A."/>
            <person name="Gelpke M."/>
            <person name="Goodstein D.M."/>
            <person name="Harafuji N."/>
            <person name="Hastings K.E."/>
            <person name="Ho I."/>
            <person name="Hotta K."/>
            <person name="Huang W."/>
            <person name="Kawashima T."/>
            <person name="Lemaire P."/>
            <person name="Martinez D."/>
            <person name="Meinertzhagen I.A."/>
            <person name="Necula S."/>
            <person name="Nonaka M."/>
            <person name="Putnam N."/>
            <person name="Rash S."/>
            <person name="Saiga H."/>
            <person name="Satake M."/>
            <person name="Terry A."/>
            <person name="Yamada L."/>
            <person name="Wang H.G."/>
            <person name="Awazu S."/>
            <person name="Azumi K."/>
            <person name="Boore J."/>
            <person name="Branno M."/>
            <person name="Chin-Bow S."/>
            <person name="DeSantis R."/>
            <person name="Doyle S."/>
            <person name="Francino P."/>
            <person name="Keys D.N."/>
            <person name="Haga S."/>
            <person name="Hayashi H."/>
            <person name="Hino K."/>
            <person name="Imai K.S."/>
            <person name="Inaba K."/>
            <person name="Kano S."/>
            <person name="Kobayashi K."/>
            <person name="Kobayashi M."/>
            <person name="Lee B.I."/>
            <person name="Makabe K.W."/>
            <person name="Manohar C."/>
            <person name="Matassi G."/>
            <person name="Medina M."/>
            <person name="Mochizuki Y."/>
            <person name="Mount S."/>
            <person name="Morishita T."/>
            <person name="Miura S."/>
            <person name="Nakayama A."/>
            <person name="Nishizaka S."/>
            <person name="Nomoto H."/>
            <person name="Ohta F."/>
            <person name="Oishi K."/>
            <person name="Rigoutsos I."/>
            <person name="Sano M."/>
            <person name="Sasaki A."/>
            <person name="Sasakura Y."/>
            <person name="Shoguchi E."/>
            <person name="Shin-i T."/>
            <person name="Spagnuolo A."/>
            <person name="Stainier D."/>
            <person name="Suzuki M.M."/>
            <person name="Tassy O."/>
            <person name="Takatori N."/>
            <person name="Tokuoka M."/>
            <person name="Yagi K."/>
            <person name="Yoshizaki F."/>
            <person name="Wada S."/>
            <person name="Zhang C."/>
            <person name="Hyatt P.D."/>
            <person name="Larimer F."/>
            <person name="Detter C."/>
            <person name="Doggett N."/>
            <person name="Glavina T."/>
            <person name="Hawkins T."/>
            <person name="Richardson P."/>
            <person name="Lucas S."/>
            <person name="Kohara Y."/>
            <person name="Levine M."/>
            <person name="Satoh N."/>
            <person name="Rokhsar D.S."/>
        </authorList>
    </citation>
    <scope>NUCLEOTIDE SEQUENCE [LARGE SCALE GENOMIC DNA]</scope>
</reference>
<dbReference type="GeneTree" id="ENSGT00390000009756"/>
<proteinExistence type="predicted"/>
<reference evidence="1" key="2">
    <citation type="journal article" date="2008" name="Genome Biol.">
        <title>Improved genome assembly and evidence-based global gene model set for the chordate Ciona intestinalis: new insight into intron and operon populations.</title>
        <authorList>
            <person name="Satou Y."/>
            <person name="Mineta K."/>
            <person name="Ogasawara M."/>
            <person name="Sasakura Y."/>
            <person name="Shoguchi E."/>
            <person name="Ueno K."/>
            <person name="Yamada L."/>
            <person name="Matsumoto J."/>
            <person name="Wasserscheid J."/>
            <person name="Dewar K."/>
            <person name="Wiley G.B."/>
            <person name="Macmil S.L."/>
            <person name="Roe B.A."/>
            <person name="Zeller R.W."/>
            <person name="Hastings K.E."/>
            <person name="Lemaire P."/>
            <person name="Lindquist E."/>
            <person name="Endo T."/>
            <person name="Hotta K."/>
            <person name="Inaba K."/>
        </authorList>
    </citation>
    <scope>NUCLEOTIDE SEQUENCE [LARGE SCALE GENOMIC DNA]</scope>
    <source>
        <strain evidence="1">wild type</strain>
    </source>
</reference>
<dbReference type="EMBL" id="EAAA01000173">
    <property type="status" value="NOT_ANNOTATED_CDS"/>
    <property type="molecule type" value="Genomic_DNA"/>
</dbReference>